<evidence type="ECO:0000313" key="11">
    <source>
        <dbReference type="Proteomes" id="UP000005627"/>
    </source>
</evidence>
<evidence type="ECO:0000313" key="10">
    <source>
        <dbReference type="EMBL" id="CCE92142.1"/>
    </source>
</evidence>
<evidence type="ECO:0000256" key="3">
    <source>
        <dbReference type="ARBA" id="ARBA00014745"/>
    </source>
</evidence>
<keyword evidence="4 8" id="KW-0507">mRNA processing</keyword>
<dbReference type="EMBL" id="HE616745">
    <property type="protein sequence ID" value="CCE92142.1"/>
    <property type="molecule type" value="Genomic_DNA"/>
</dbReference>
<comment type="subunit">
    <text evidence="8">May be part of a spliceosome complex.</text>
</comment>
<keyword evidence="5 8" id="KW-0747">Spliceosome</keyword>
<protein>
    <recommendedName>
        <fullName evidence="3 8">Pre-mRNA-splicing factor SYF2</fullName>
    </recommendedName>
</protein>
<comment type="similarity">
    <text evidence="2 8">Belongs to the SYF2 family.</text>
</comment>
<dbReference type="GO" id="GO:0000398">
    <property type="term" value="P:mRNA splicing, via spliceosome"/>
    <property type="evidence" value="ECO:0007669"/>
    <property type="project" value="UniProtKB-UniRule"/>
</dbReference>
<dbReference type="KEGG" id="tdl:TDEL_0D05580"/>
<evidence type="ECO:0000256" key="4">
    <source>
        <dbReference type="ARBA" id="ARBA00022664"/>
    </source>
</evidence>
<dbReference type="eggNOG" id="KOG2609">
    <property type="taxonomic scope" value="Eukaryota"/>
</dbReference>
<evidence type="ECO:0000256" key="6">
    <source>
        <dbReference type="ARBA" id="ARBA00023187"/>
    </source>
</evidence>
<keyword evidence="11" id="KW-1185">Reference proteome</keyword>
<evidence type="ECO:0000256" key="9">
    <source>
        <dbReference type="SAM" id="MobiDB-lite"/>
    </source>
</evidence>
<keyword evidence="6 8" id="KW-0508">mRNA splicing</keyword>
<evidence type="ECO:0000256" key="8">
    <source>
        <dbReference type="RuleBase" id="RU367148"/>
    </source>
</evidence>
<dbReference type="AlphaFoldDB" id="G8ZU48"/>
<feature type="compositionally biased region" description="Basic and acidic residues" evidence="9">
    <location>
        <begin position="156"/>
        <end position="165"/>
    </location>
</feature>
<dbReference type="Proteomes" id="UP000005627">
    <property type="component" value="Chromosome 4"/>
</dbReference>
<evidence type="ECO:0000256" key="2">
    <source>
        <dbReference type="ARBA" id="ARBA00010028"/>
    </source>
</evidence>
<accession>G8ZU48</accession>
<dbReference type="InParanoid" id="G8ZU48"/>
<evidence type="ECO:0000256" key="7">
    <source>
        <dbReference type="ARBA" id="ARBA00023242"/>
    </source>
</evidence>
<dbReference type="Pfam" id="PF08231">
    <property type="entry name" value="SYF2"/>
    <property type="match status" value="1"/>
</dbReference>
<dbReference type="HOGENOM" id="CLU_114239_0_0_1"/>
<dbReference type="RefSeq" id="XP_003681353.1">
    <property type="nucleotide sequence ID" value="XM_003681305.1"/>
</dbReference>
<dbReference type="GeneID" id="11503509"/>
<evidence type="ECO:0000256" key="5">
    <source>
        <dbReference type="ARBA" id="ARBA00022728"/>
    </source>
</evidence>
<proteinExistence type="inferred from homology"/>
<feature type="compositionally biased region" description="Basic and acidic residues" evidence="9">
    <location>
        <begin position="175"/>
        <end position="193"/>
    </location>
</feature>
<evidence type="ECO:0000256" key="1">
    <source>
        <dbReference type="ARBA" id="ARBA00004123"/>
    </source>
</evidence>
<feature type="region of interest" description="Disordered" evidence="9">
    <location>
        <begin position="156"/>
        <end position="193"/>
    </location>
</feature>
<dbReference type="STRING" id="1076872.G8ZU48"/>
<keyword evidence="7 8" id="KW-0539">Nucleus</keyword>
<dbReference type="GO" id="GO:0071006">
    <property type="term" value="C:U2-type catalytic step 1 spliceosome"/>
    <property type="evidence" value="ECO:0007669"/>
    <property type="project" value="EnsemblFungi"/>
</dbReference>
<comment type="function">
    <text evidence="8">Involved in pre-mRNA splicing.</text>
</comment>
<dbReference type="OrthoDB" id="199717at2759"/>
<dbReference type="GO" id="GO:0000974">
    <property type="term" value="C:Prp19 complex"/>
    <property type="evidence" value="ECO:0007669"/>
    <property type="project" value="EnsemblFungi"/>
</dbReference>
<dbReference type="GO" id="GO:0005829">
    <property type="term" value="C:cytosol"/>
    <property type="evidence" value="ECO:0007669"/>
    <property type="project" value="EnsemblFungi"/>
</dbReference>
<comment type="subcellular location">
    <subcellularLocation>
        <location evidence="1 8">Nucleus</location>
    </subcellularLocation>
</comment>
<dbReference type="GO" id="GO:0071004">
    <property type="term" value="C:U2-type prespliceosome"/>
    <property type="evidence" value="ECO:0007669"/>
    <property type="project" value="EnsemblFungi"/>
</dbReference>
<dbReference type="FunCoup" id="G8ZU48">
    <property type="interactions" value="180"/>
</dbReference>
<organism evidence="10 11">
    <name type="scientific">Torulaspora delbrueckii</name>
    <name type="common">Yeast</name>
    <name type="synonym">Candida colliculosa</name>
    <dbReference type="NCBI Taxonomy" id="4950"/>
    <lineage>
        <taxon>Eukaryota</taxon>
        <taxon>Fungi</taxon>
        <taxon>Dikarya</taxon>
        <taxon>Ascomycota</taxon>
        <taxon>Saccharomycotina</taxon>
        <taxon>Saccharomycetes</taxon>
        <taxon>Saccharomycetales</taxon>
        <taxon>Saccharomycetaceae</taxon>
        <taxon>Torulaspora</taxon>
    </lineage>
</organism>
<gene>
    <name evidence="10" type="primary">TDEL0D05580</name>
    <name evidence="10" type="ORF">TDEL_0D05580</name>
</gene>
<reference evidence="10 11" key="1">
    <citation type="journal article" date="2011" name="Proc. Natl. Acad. Sci. U.S.A.">
        <title>Evolutionary erosion of yeast sex chromosomes by mating-type switching accidents.</title>
        <authorList>
            <person name="Gordon J.L."/>
            <person name="Armisen D."/>
            <person name="Proux-Wera E."/>
            <person name="Oheigeartaigh S.S."/>
            <person name="Byrne K.P."/>
            <person name="Wolfe K.H."/>
        </authorList>
    </citation>
    <scope>NUCLEOTIDE SEQUENCE [LARGE SCALE GENOMIC DNA]</scope>
    <source>
        <strain evidence="11">ATCC 10662 / CBS 1146 / NBRC 0425 / NCYC 2629 / NRRL Y-866</strain>
    </source>
</reference>
<dbReference type="GO" id="GO:0071008">
    <property type="term" value="C:U2-type post-mRNA release spliceosomal complex"/>
    <property type="evidence" value="ECO:0007669"/>
    <property type="project" value="EnsemblFungi"/>
</dbReference>
<dbReference type="InterPro" id="IPR013260">
    <property type="entry name" value="mRNA_splic_SYF2"/>
</dbReference>
<sequence>MDLESIENRFKDLKKRSVDVAIQIRKIAEREAKDESLVGKPKIYSMEDTNEMGTRPVDSSERRRLKLMNYSMREYEEWDKKQKGKEVKRGGANVQELAKYSYEKDLSRSKQNNGNRVVKISTDAKTNRLQVKDDEKLVNKLANDLKKTTRERFLARKKDMEKADARATPGGYINEKNKQFNLKLDRQMKETER</sequence>
<name>G8ZU48_TORDE</name>
<dbReference type="GO" id="GO:0071007">
    <property type="term" value="C:U2-type catalytic step 2 spliceosome"/>
    <property type="evidence" value="ECO:0007669"/>
    <property type="project" value="EnsemblFungi"/>
</dbReference>